<dbReference type="AlphaFoldDB" id="A0AA40VDQ4"/>
<organism evidence="1 2">
    <name type="scientific">Methylorubrum thiocyanatum</name>
    <dbReference type="NCBI Taxonomy" id="47958"/>
    <lineage>
        <taxon>Bacteria</taxon>
        <taxon>Pseudomonadati</taxon>
        <taxon>Pseudomonadota</taxon>
        <taxon>Alphaproteobacteria</taxon>
        <taxon>Hyphomicrobiales</taxon>
        <taxon>Methylobacteriaceae</taxon>
        <taxon>Methylorubrum</taxon>
    </lineage>
</organism>
<evidence type="ECO:0008006" key="3">
    <source>
        <dbReference type="Google" id="ProtNLM"/>
    </source>
</evidence>
<evidence type="ECO:0000313" key="1">
    <source>
        <dbReference type="EMBL" id="MBA8914851.1"/>
    </source>
</evidence>
<comment type="caution">
    <text evidence="1">The sequence shown here is derived from an EMBL/GenBank/DDBJ whole genome shotgun (WGS) entry which is preliminary data.</text>
</comment>
<proteinExistence type="predicted"/>
<gene>
    <name evidence="1" type="ORF">HNR51_003947</name>
</gene>
<accession>A0AA40VDQ4</accession>
<reference evidence="1 2" key="1">
    <citation type="submission" date="2020-08" db="EMBL/GenBank/DDBJ databases">
        <title>Genomic Encyclopedia of Type Strains, Phase IV (KMG-IV): sequencing the most valuable type-strain genomes for metagenomic binning, comparative biology and taxonomic classification.</title>
        <authorList>
            <person name="Goeker M."/>
        </authorList>
    </citation>
    <scope>NUCLEOTIDE SEQUENCE [LARGE SCALE GENOMIC DNA]</scope>
    <source>
        <strain evidence="1 2">DSM 11490</strain>
    </source>
</reference>
<sequence length="88" mass="9942">MSKRLEAMRANPKAGWTISDVKAICSEFGIECRPARGGGSHFGIAHPTQREKLTIPAKRPIKPIYIRDLVRFIDRVRDAPWTNSPIRS</sequence>
<dbReference type="Proteomes" id="UP000543554">
    <property type="component" value="Unassembled WGS sequence"/>
</dbReference>
<keyword evidence="2" id="KW-1185">Reference proteome</keyword>
<dbReference type="EMBL" id="JACJIB010000007">
    <property type="protein sequence ID" value="MBA8914851.1"/>
    <property type="molecule type" value="Genomic_DNA"/>
</dbReference>
<protein>
    <recommendedName>
        <fullName evidence="3">Type II toxin-antitoxin system HicA family toxin</fullName>
    </recommendedName>
</protein>
<evidence type="ECO:0000313" key="2">
    <source>
        <dbReference type="Proteomes" id="UP000543554"/>
    </source>
</evidence>
<name>A0AA40VDQ4_9HYPH</name>